<dbReference type="Proteomes" id="UP000724874">
    <property type="component" value="Unassembled WGS sequence"/>
</dbReference>
<evidence type="ECO:0000313" key="5">
    <source>
        <dbReference type="Proteomes" id="UP000724874"/>
    </source>
</evidence>
<dbReference type="AlphaFoldDB" id="A0A9P5NKQ7"/>
<feature type="region of interest" description="Disordered" evidence="2">
    <location>
        <begin position="257"/>
        <end position="281"/>
    </location>
</feature>
<reference evidence="4" key="1">
    <citation type="submission" date="2020-11" db="EMBL/GenBank/DDBJ databases">
        <authorList>
            <consortium name="DOE Joint Genome Institute"/>
            <person name="Ahrendt S."/>
            <person name="Riley R."/>
            <person name="Andreopoulos W."/>
            <person name="LaButti K."/>
            <person name="Pangilinan J."/>
            <person name="Ruiz-duenas F.J."/>
            <person name="Barrasa J.M."/>
            <person name="Sanchez-Garcia M."/>
            <person name="Camarero S."/>
            <person name="Miyauchi S."/>
            <person name="Serrano A."/>
            <person name="Linde D."/>
            <person name="Babiker R."/>
            <person name="Drula E."/>
            <person name="Ayuso-Fernandez I."/>
            <person name="Pacheco R."/>
            <person name="Padilla G."/>
            <person name="Ferreira P."/>
            <person name="Barriuso J."/>
            <person name="Kellner H."/>
            <person name="Castanera R."/>
            <person name="Alfaro M."/>
            <person name="Ramirez L."/>
            <person name="Pisabarro A.G."/>
            <person name="Kuo A."/>
            <person name="Tritt A."/>
            <person name="Lipzen A."/>
            <person name="He G."/>
            <person name="Yan M."/>
            <person name="Ng V."/>
            <person name="Cullen D."/>
            <person name="Martin F."/>
            <person name="Rosso M.-N."/>
            <person name="Henrissat B."/>
            <person name="Hibbett D."/>
            <person name="Martinez A.T."/>
            <person name="Grigoriev I.V."/>
        </authorList>
    </citation>
    <scope>NUCLEOTIDE SEQUENCE</scope>
    <source>
        <strain evidence="4">AH 44721</strain>
    </source>
</reference>
<dbReference type="GO" id="GO:0003688">
    <property type="term" value="F:DNA replication origin binding"/>
    <property type="evidence" value="ECO:0007669"/>
    <property type="project" value="TreeGrafter"/>
</dbReference>
<comment type="similarity">
    <text evidence="1">Belongs to the MCM10 family.</text>
</comment>
<feature type="compositionally biased region" description="Basic residues" evidence="2">
    <location>
        <begin position="1"/>
        <end position="20"/>
    </location>
</feature>
<dbReference type="PANTHER" id="PTHR13454">
    <property type="entry name" value="PROTEIN MCM10 HOMOLOG"/>
    <property type="match status" value="1"/>
</dbReference>
<dbReference type="OrthoDB" id="202825at2759"/>
<dbReference type="Pfam" id="PF09329">
    <property type="entry name" value="zf-primase"/>
    <property type="match status" value="1"/>
</dbReference>
<dbReference type="GO" id="GO:0006270">
    <property type="term" value="P:DNA replication initiation"/>
    <property type="evidence" value="ECO:0007669"/>
    <property type="project" value="InterPro"/>
</dbReference>
<dbReference type="GO" id="GO:0003697">
    <property type="term" value="F:single-stranded DNA binding"/>
    <property type="evidence" value="ECO:0007669"/>
    <property type="project" value="InterPro"/>
</dbReference>
<feature type="region of interest" description="Disordered" evidence="2">
    <location>
        <begin position="538"/>
        <end position="565"/>
    </location>
</feature>
<name>A0A9P5NKQ7_GYMJU</name>
<dbReference type="InterPro" id="IPR040184">
    <property type="entry name" value="Mcm10"/>
</dbReference>
<dbReference type="Gene3D" id="2.40.50.140">
    <property type="entry name" value="Nucleic acid-binding proteins"/>
    <property type="match status" value="1"/>
</dbReference>
<protein>
    <recommendedName>
        <fullName evidence="3">Zinc finger Mcm10/DnaG-type domain-containing protein</fullName>
    </recommendedName>
</protein>
<evidence type="ECO:0000256" key="2">
    <source>
        <dbReference type="SAM" id="MobiDB-lite"/>
    </source>
</evidence>
<feature type="region of interest" description="Disordered" evidence="2">
    <location>
        <begin position="1"/>
        <end position="76"/>
    </location>
</feature>
<feature type="region of interest" description="Disordered" evidence="2">
    <location>
        <begin position="638"/>
        <end position="669"/>
    </location>
</feature>
<feature type="domain" description="Zinc finger Mcm10/DnaG-type" evidence="3">
    <location>
        <begin position="399"/>
        <end position="444"/>
    </location>
</feature>
<comment type="caution">
    <text evidence="4">The sequence shown here is derived from an EMBL/GenBank/DDBJ whole genome shotgun (WGS) entry which is preliminary data.</text>
</comment>
<sequence length="704" mass="78761">MPKINKHQRSKNSSRRRIQHKRCEIFNEPESDVTQPKSPKRKAPEPAILVPSTPSPKKKQKLDHKPFPRPPPPVFQNAARQKIAPIKPASIDHPGENFRKPPPANVLEKLARIGRNDEPNEGSELIPRPTGFKDKPKEIQQFEENTLPHKRDERLALVDELEPGPYEHNPPLDDPTFEKLEPHSGIYMSSRLIPHEEISDYLRGRYYLSPSQLYSCIRLLPDKQGYDIPVPGDWVTIAVVAERGPIKFTRAPVAIEREDGDPEGNKHWKGKGKANEPEKPTGKKYVNLKLIDFGARSSPSSATGGISTIRGDAFLTLLLFQSDAFDLIPRDDGRKPEKVYRGGSRGAFEHLTNVKEGDVIALLNPKILKPFQRSSDSPHPVDNVLALTPESAASIVVLGKSRDLGMCSVRKQDGKVCGSWCDKRLSEVCDYHVQHAVQRRRAARPEFSIGTSGMSTSSKHKAKNTYDPMRKWGLKPAEENGPGVTYVVSGHVVSGTSSDPRTMYISESMGREGQAKAKRQIDARNSEKALKMLLHRDKEAREATKEVRKEEKKSRGTSEKERIAKKPVPVNLDDRSDEDEAKLFVPKDDAPRMHAYSATVIQSLGFDPSLKPGQRRMEIKNVQDKLEALEAVRKARKDIALGPRPGPRIRSGVVAPKAEKKDGPEPSYALDAIQSDDELPEGIMQVEQPLMKDSSMKMVDLDDF</sequence>
<proteinExistence type="inferred from homology"/>
<feature type="compositionally biased region" description="Basic and acidic residues" evidence="2">
    <location>
        <begin position="538"/>
        <end position="564"/>
    </location>
</feature>
<dbReference type="PANTHER" id="PTHR13454:SF11">
    <property type="entry name" value="PROTEIN MCM10 HOMOLOG"/>
    <property type="match status" value="1"/>
</dbReference>
<dbReference type="InterPro" id="IPR012340">
    <property type="entry name" value="NA-bd_OB-fold"/>
</dbReference>
<evidence type="ECO:0000313" key="4">
    <source>
        <dbReference type="EMBL" id="KAF8900474.1"/>
    </source>
</evidence>
<dbReference type="GO" id="GO:0043596">
    <property type="term" value="C:nuclear replication fork"/>
    <property type="evidence" value="ECO:0007669"/>
    <property type="project" value="TreeGrafter"/>
</dbReference>
<dbReference type="InterPro" id="IPR015408">
    <property type="entry name" value="Znf_Mcm10/DnaG"/>
</dbReference>
<evidence type="ECO:0000259" key="3">
    <source>
        <dbReference type="Pfam" id="PF09329"/>
    </source>
</evidence>
<keyword evidence="5" id="KW-1185">Reference proteome</keyword>
<evidence type="ECO:0000256" key="1">
    <source>
        <dbReference type="ARBA" id="ARBA00009679"/>
    </source>
</evidence>
<accession>A0A9P5NKQ7</accession>
<dbReference type="EMBL" id="JADNYJ010000047">
    <property type="protein sequence ID" value="KAF8900474.1"/>
    <property type="molecule type" value="Genomic_DNA"/>
</dbReference>
<gene>
    <name evidence="4" type="ORF">CPB84DRAFT_1815402</name>
</gene>
<organism evidence="4 5">
    <name type="scientific">Gymnopilus junonius</name>
    <name type="common">Spectacular rustgill mushroom</name>
    <name type="synonym">Gymnopilus spectabilis subsp. junonius</name>
    <dbReference type="NCBI Taxonomy" id="109634"/>
    <lineage>
        <taxon>Eukaryota</taxon>
        <taxon>Fungi</taxon>
        <taxon>Dikarya</taxon>
        <taxon>Basidiomycota</taxon>
        <taxon>Agaricomycotina</taxon>
        <taxon>Agaricomycetes</taxon>
        <taxon>Agaricomycetidae</taxon>
        <taxon>Agaricales</taxon>
        <taxon>Agaricineae</taxon>
        <taxon>Hymenogastraceae</taxon>
        <taxon>Gymnopilus</taxon>
    </lineage>
</organism>